<organism evidence="1 2">
    <name type="scientific">Durusdinium trenchii</name>
    <dbReference type="NCBI Taxonomy" id="1381693"/>
    <lineage>
        <taxon>Eukaryota</taxon>
        <taxon>Sar</taxon>
        <taxon>Alveolata</taxon>
        <taxon>Dinophyceae</taxon>
        <taxon>Suessiales</taxon>
        <taxon>Symbiodiniaceae</taxon>
        <taxon>Durusdinium</taxon>
    </lineage>
</organism>
<dbReference type="InterPro" id="IPR029063">
    <property type="entry name" value="SAM-dependent_MTases_sf"/>
</dbReference>
<dbReference type="InterPro" id="IPR050508">
    <property type="entry name" value="Methyltransf_Superfamily"/>
</dbReference>
<dbReference type="PANTHER" id="PTHR42912">
    <property type="entry name" value="METHYLTRANSFERASE"/>
    <property type="match status" value="1"/>
</dbReference>
<protein>
    <recommendedName>
        <fullName evidence="3">Methyltransferase domain-containing protein</fullName>
    </recommendedName>
</protein>
<comment type="caution">
    <text evidence="1">The sequence shown here is derived from an EMBL/GenBank/DDBJ whole genome shotgun (WGS) entry which is preliminary data.</text>
</comment>
<keyword evidence="2" id="KW-1185">Reference proteome</keyword>
<evidence type="ECO:0008006" key="3">
    <source>
        <dbReference type="Google" id="ProtNLM"/>
    </source>
</evidence>
<dbReference type="PANTHER" id="PTHR42912:SF80">
    <property type="entry name" value="METHYLTRANSFERASE DOMAIN-CONTAINING PROTEIN"/>
    <property type="match status" value="1"/>
</dbReference>
<dbReference type="EMBL" id="CAXAMN010024461">
    <property type="protein sequence ID" value="CAK9086862.1"/>
    <property type="molecule type" value="Genomic_DNA"/>
</dbReference>
<name>A0ABP0QF55_9DINO</name>
<dbReference type="Gene3D" id="3.40.50.150">
    <property type="entry name" value="Vaccinia Virus protein VP39"/>
    <property type="match status" value="1"/>
</dbReference>
<accession>A0ABP0QF55</accession>
<reference evidence="1 2" key="1">
    <citation type="submission" date="2024-02" db="EMBL/GenBank/DDBJ databases">
        <authorList>
            <person name="Chen Y."/>
            <person name="Shah S."/>
            <person name="Dougan E. K."/>
            <person name="Thang M."/>
            <person name="Chan C."/>
        </authorList>
    </citation>
    <scope>NUCLEOTIDE SEQUENCE [LARGE SCALE GENOMIC DNA]</scope>
</reference>
<dbReference type="CDD" id="cd02440">
    <property type="entry name" value="AdoMet_MTases"/>
    <property type="match status" value="1"/>
</dbReference>
<evidence type="ECO:0000313" key="2">
    <source>
        <dbReference type="Proteomes" id="UP001642484"/>
    </source>
</evidence>
<dbReference type="SUPFAM" id="SSF53335">
    <property type="entry name" value="S-adenosyl-L-methionine-dependent methyltransferases"/>
    <property type="match status" value="1"/>
</dbReference>
<proteinExistence type="predicted"/>
<dbReference type="Proteomes" id="UP001642484">
    <property type="component" value="Unassembled WGS sequence"/>
</dbReference>
<sequence>MARTLPRLVSSSTARWVALAGVVGWPWRRSRHVGVSHCEASAKTVAESSWTRNLLFIAPSGFWADDYWYDLQMERRLPLTRDLLREFIFALPPLGASHRVCDLGCGTGRSAAALQAAYPMARLTLVDPDEGRLSLARRKLSEAEASDGSSCVSCIAAAVHADGQPLPGSLPEGYDCILALQAVRHIVAPPPHYAAKLQLETVAGEAICAGYARMFAGLYASVKPGGHVFIGDHVVHQHPGVFQHCKLLEAAGFTDIDVAWRQNDWFVIGARRPVT</sequence>
<gene>
    <name evidence="1" type="ORF">CCMP2556_LOCUS42056</name>
</gene>
<dbReference type="Pfam" id="PF13489">
    <property type="entry name" value="Methyltransf_23"/>
    <property type="match status" value="1"/>
</dbReference>
<evidence type="ECO:0000313" key="1">
    <source>
        <dbReference type="EMBL" id="CAK9086862.1"/>
    </source>
</evidence>